<proteinExistence type="predicted"/>
<dbReference type="AlphaFoldDB" id="A0A068WK23"/>
<sequence>MPLSPPSPAPLPSSHNKAFFLISFPSSSLPPPPLTPTTKKYFHANGKYNITSPPDILPTAASVMLVRKPRRHIACQFRRNIFDALFVLPCPISVLATSVVCFSPLSLCMLCTNHLLLEESLSLSFTICSIISISTSNTN</sequence>
<evidence type="ECO:0000313" key="2">
    <source>
        <dbReference type="Proteomes" id="UP000492820"/>
    </source>
</evidence>
<name>A0A068WK23_ECHGR</name>
<dbReference type="EMBL" id="LK028578">
    <property type="protein sequence ID" value="CDS18750.1"/>
    <property type="molecule type" value="Genomic_DNA"/>
</dbReference>
<organism evidence="1">
    <name type="scientific">Echinococcus granulosus</name>
    <name type="common">Hydatid tapeworm</name>
    <dbReference type="NCBI Taxonomy" id="6210"/>
    <lineage>
        <taxon>Eukaryota</taxon>
        <taxon>Metazoa</taxon>
        <taxon>Spiralia</taxon>
        <taxon>Lophotrochozoa</taxon>
        <taxon>Platyhelminthes</taxon>
        <taxon>Cestoda</taxon>
        <taxon>Eucestoda</taxon>
        <taxon>Cyclophyllidea</taxon>
        <taxon>Taeniidae</taxon>
        <taxon>Echinococcus</taxon>
        <taxon>Echinococcus granulosus group</taxon>
    </lineage>
</organism>
<reference evidence="1" key="2">
    <citation type="submission" date="2014-06" db="EMBL/GenBank/DDBJ databases">
        <authorList>
            <person name="Aslett M."/>
        </authorList>
    </citation>
    <scope>NUCLEOTIDE SEQUENCE</scope>
</reference>
<protein>
    <submittedName>
        <fullName evidence="1 3">Expressed protein</fullName>
    </submittedName>
</protein>
<accession>A0A068WK23</accession>
<reference evidence="3" key="3">
    <citation type="submission" date="2020-10" db="UniProtKB">
        <authorList>
            <consortium name="WormBaseParasite"/>
        </authorList>
    </citation>
    <scope>IDENTIFICATION</scope>
</reference>
<gene>
    <name evidence="1" type="ORF">EgrG_000658800</name>
</gene>
<evidence type="ECO:0000313" key="1">
    <source>
        <dbReference type="EMBL" id="CDS18750.1"/>
    </source>
</evidence>
<reference evidence="1 2" key="1">
    <citation type="journal article" date="2013" name="Nature">
        <title>The genomes of four tapeworm species reveal adaptations to parasitism.</title>
        <authorList>
            <person name="Tsai I.J."/>
            <person name="Zarowiecki M."/>
            <person name="Holroyd N."/>
            <person name="Garciarrubio A."/>
            <person name="Sanchez-Flores A."/>
            <person name="Brooks K.L."/>
            <person name="Tracey A."/>
            <person name="Bobes R.J."/>
            <person name="Fragoso G."/>
            <person name="Sciutto E."/>
            <person name="Aslett M."/>
            <person name="Beasley H."/>
            <person name="Bennett H.M."/>
            <person name="Cai J."/>
            <person name="Camicia F."/>
            <person name="Clark R."/>
            <person name="Cucher M."/>
            <person name="De Silva N."/>
            <person name="Day T.A."/>
            <person name="Deplazes P."/>
            <person name="Estrada K."/>
            <person name="Fernandez C."/>
            <person name="Holland P.W."/>
            <person name="Hou J."/>
            <person name="Hu S."/>
            <person name="Huckvale T."/>
            <person name="Hung S.S."/>
            <person name="Kamenetzky L."/>
            <person name="Keane J.A."/>
            <person name="Kiss F."/>
            <person name="Koziol U."/>
            <person name="Lambert O."/>
            <person name="Liu K."/>
            <person name="Luo X."/>
            <person name="Luo Y."/>
            <person name="Macchiaroli N."/>
            <person name="Nichol S."/>
            <person name="Paps J."/>
            <person name="Parkinson J."/>
            <person name="Pouchkina-Stantcheva N."/>
            <person name="Riddiford N."/>
            <person name="Rosenzvit M."/>
            <person name="Salinas G."/>
            <person name="Wasmuth J.D."/>
            <person name="Zamanian M."/>
            <person name="Zheng Y."/>
            <person name="Cai X."/>
            <person name="Soberon X."/>
            <person name="Olson P.D."/>
            <person name="Laclette J.P."/>
            <person name="Brehm K."/>
            <person name="Berriman M."/>
            <person name="Garciarrubio A."/>
            <person name="Bobes R.J."/>
            <person name="Fragoso G."/>
            <person name="Sanchez-Flores A."/>
            <person name="Estrada K."/>
            <person name="Cevallos M.A."/>
            <person name="Morett E."/>
            <person name="Gonzalez V."/>
            <person name="Portillo T."/>
            <person name="Ochoa-Leyva A."/>
            <person name="Jose M.V."/>
            <person name="Sciutto E."/>
            <person name="Landa A."/>
            <person name="Jimenez L."/>
            <person name="Valdes V."/>
            <person name="Carrero J.C."/>
            <person name="Larralde C."/>
            <person name="Morales-Montor J."/>
            <person name="Limon-Lason J."/>
            <person name="Soberon X."/>
            <person name="Laclette J.P."/>
        </authorList>
    </citation>
    <scope>NUCLEOTIDE SEQUENCE [LARGE SCALE GENOMIC DNA]</scope>
</reference>
<dbReference type="WBParaSite" id="EgrG_000658800">
    <property type="protein sequence ID" value="EgrG_000658800"/>
    <property type="gene ID" value="EgrG_000658800"/>
</dbReference>
<evidence type="ECO:0000313" key="3">
    <source>
        <dbReference type="WBParaSite" id="EgrG_000658800"/>
    </source>
</evidence>
<dbReference type="Proteomes" id="UP000492820">
    <property type="component" value="Unassembled WGS sequence"/>
</dbReference>